<reference evidence="1 2" key="1">
    <citation type="journal article" date="2015" name="Geomicrobiol. J.">
        <title>Caldisalinibacter kiritimatiensis gen. nov., sp. nov., a moderately thermohalophilic thiosulfate-reducing bacterium from a hypersaline microbial mat.</title>
        <authorList>
            <person name="Ben Hania W."/>
            <person name="Joseph M."/>
            <person name="Fiebig A."/>
            <person name="Bunk B."/>
            <person name="Klenk H.-P."/>
            <person name="Fardeau M.-L."/>
            <person name="Spring S."/>
        </authorList>
    </citation>
    <scope>NUCLEOTIDE SEQUENCE [LARGE SCALE GENOMIC DNA]</scope>
    <source>
        <strain evidence="1 2">L21-TH-D2</strain>
    </source>
</reference>
<dbReference type="RefSeq" id="WP_006308209.1">
    <property type="nucleotide sequence ID" value="NZ_ARZA01000058.1"/>
</dbReference>
<evidence type="ECO:0000313" key="2">
    <source>
        <dbReference type="Proteomes" id="UP000013378"/>
    </source>
</evidence>
<dbReference type="Proteomes" id="UP000013378">
    <property type="component" value="Unassembled WGS sequence"/>
</dbReference>
<comment type="caution">
    <text evidence="1">The sequence shown here is derived from an EMBL/GenBank/DDBJ whole genome shotgun (WGS) entry which is preliminary data.</text>
</comment>
<evidence type="ECO:0000313" key="1">
    <source>
        <dbReference type="EMBL" id="EOD01445.1"/>
    </source>
</evidence>
<accession>R1CGM4</accession>
<gene>
    <name evidence="1" type="ORF">L21TH_0492</name>
</gene>
<sequence length="75" mass="8801">MNGRNIKLEIEALNYIVRILQEEKASSIQEILEEIDENSNFPLFSCSGKEMLSILKNIYPLKEEKKYIVYGDYIK</sequence>
<proteinExistence type="predicted"/>
<dbReference type="EMBL" id="ARZA01000058">
    <property type="protein sequence ID" value="EOD01445.1"/>
    <property type="molecule type" value="Genomic_DNA"/>
</dbReference>
<dbReference type="AlphaFoldDB" id="R1CGM4"/>
<keyword evidence="2" id="KW-1185">Reference proteome</keyword>
<dbReference type="STRING" id="1304284.L21TH_0492"/>
<name>R1CGM4_9FIRM</name>
<protein>
    <submittedName>
        <fullName evidence="1">Uncharacterized protein</fullName>
    </submittedName>
</protein>
<organism evidence="1 2">
    <name type="scientific">Caldisalinibacter kiritimatiensis</name>
    <dbReference type="NCBI Taxonomy" id="1304284"/>
    <lineage>
        <taxon>Bacteria</taxon>
        <taxon>Bacillati</taxon>
        <taxon>Bacillota</taxon>
        <taxon>Tissierellia</taxon>
        <taxon>Tissierellales</taxon>
        <taxon>Thermohalobacteraceae</taxon>
        <taxon>Caldisalinibacter</taxon>
    </lineage>
</organism>